<dbReference type="NCBIfam" id="NF003376">
    <property type="entry name" value="PRK04452.1-2"/>
    <property type="match status" value="1"/>
</dbReference>
<dbReference type="PANTHER" id="PTHR36214:SF5">
    <property type="entry name" value="ACETYL-COA DECARBONYLASE_SYNTHASE COMPLEX SUBUNIT DELTA"/>
    <property type="match status" value="1"/>
</dbReference>
<evidence type="ECO:0000259" key="1">
    <source>
        <dbReference type="Pfam" id="PF03599"/>
    </source>
</evidence>
<dbReference type="SUPFAM" id="SSF51717">
    <property type="entry name" value="Dihydropteroate synthetase-like"/>
    <property type="match status" value="1"/>
</dbReference>
<reference evidence="2" key="1">
    <citation type="journal article" date="2016" name="Genome Announc.">
        <title>Draft Genome Sequence of the Syntrophic Lactate-Degrading Bacterium Tepidanaerobacter syntrophicus JLT.</title>
        <authorList>
            <person name="Matsuura N."/>
            <person name="Ohashi A."/>
            <person name="Tourlousse D.M."/>
            <person name="Sekiguchi Y."/>
        </authorList>
    </citation>
    <scope>NUCLEOTIDE SEQUENCE [LARGE SCALE GENOMIC DNA]</scope>
    <source>
        <strain evidence="2">JL</strain>
    </source>
</reference>
<dbReference type="Gene3D" id="3.20.20.20">
    <property type="entry name" value="Dihydropteroate synthase-like"/>
    <property type="match status" value="1"/>
</dbReference>
<dbReference type="Pfam" id="PF03599">
    <property type="entry name" value="CdhD"/>
    <property type="match status" value="1"/>
</dbReference>
<dbReference type="InterPro" id="IPR016041">
    <property type="entry name" value="Ac-CoA_synth_d_su_TIM-brl"/>
</dbReference>
<feature type="domain" description="CO dehydrogenase/acetyl-CoA synthase delta subunit TIM barrel" evidence="1">
    <location>
        <begin position="22"/>
        <end position="261"/>
    </location>
</feature>
<dbReference type="EMBL" id="DF977001">
    <property type="protein sequence ID" value="GAQ25191.1"/>
    <property type="molecule type" value="Genomic_DNA"/>
</dbReference>
<dbReference type="Proteomes" id="UP000062160">
    <property type="component" value="Unassembled WGS sequence"/>
</dbReference>
<name>A0A0U9HQ71_9FIRM</name>
<dbReference type="RefSeq" id="WP_059032597.1">
    <property type="nucleotide sequence ID" value="NZ_DF977001.1"/>
</dbReference>
<dbReference type="InterPro" id="IPR011005">
    <property type="entry name" value="Dihydropteroate_synth-like_sf"/>
</dbReference>
<evidence type="ECO:0000313" key="3">
    <source>
        <dbReference type="Proteomes" id="UP000062160"/>
    </source>
</evidence>
<keyword evidence="3" id="KW-1185">Reference proteome</keyword>
<dbReference type="STRING" id="224999.GCA_001485475_01206"/>
<gene>
    <name evidence="2" type="ORF">TSYNT_7209</name>
</gene>
<dbReference type="OrthoDB" id="148113at2"/>
<protein>
    <submittedName>
        <fullName evidence="2">Acetyl-CoA decarbonylase/synthase complex subunit delta</fullName>
    </submittedName>
</protein>
<dbReference type="PANTHER" id="PTHR36214">
    <property type="match status" value="1"/>
</dbReference>
<accession>A0A0U9HQ71</accession>
<dbReference type="AlphaFoldDB" id="A0A0U9HQ71"/>
<organism evidence="2">
    <name type="scientific">Tepidanaerobacter syntrophicus</name>
    <dbReference type="NCBI Taxonomy" id="224999"/>
    <lineage>
        <taxon>Bacteria</taxon>
        <taxon>Bacillati</taxon>
        <taxon>Bacillota</taxon>
        <taxon>Clostridia</taxon>
        <taxon>Thermosediminibacterales</taxon>
        <taxon>Tepidanaerobacteraceae</taxon>
        <taxon>Tepidanaerobacter</taxon>
    </lineage>
</organism>
<sequence>MAYKMPTQKYSGKILEVTVGSDLKLGGESVLPFYGFDGNIGNKPAIGMEIWDIFPESWPAAVLDVFKDAADDPLKWAAYCVEKYKPDFICIKFEGASPDGLNRSVEECAEIAKKLADNLTVPLVIAGCQDNDKNAKLFTKIAEALTNKNYAFLSAIEANYKEVAAAVGLAYGNIVVAESSVDLNLAKQLNILITQLGVKPDKMLMNPGCAAVGYGFEYVITTLDRIKLAALEQNDETLQMPIISPVSFEAWKVKESVVTQEDIPEWGPQEERGVAMEISSAVGVLAAGANAVILRHPRSVEVIRNFITEMTE</sequence>
<proteinExistence type="predicted"/>
<evidence type="ECO:0000313" key="2">
    <source>
        <dbReference type="EMBL" id="GAQ25191.1"/>
    </source>
</evidence>
<dbReference type="NCBIfam" id="NF040759">
    <property type="entry name" value="WLP_AcsD"/>
    <property type="match status" value="1"/>
</dbReference>
<dbReference type="InterPro" id="IPR051069">
    <property type="entry name" value="ACDS_complex_subunit"/>
</dbReference>